<feature type="region of interest" description="Disordered" evidence="1">
    <location>
        <begin position="1"/>
        <end position="22"/>
    </location>
</feature>
<evidence type="ECO:0000259" key="2">
    <source>
        <dbReference type="PROSITE" id="PS50174"/>
    </source>
</evidence>
<proteinExistence type="predicted"/>
<dbReference type="OMA" id="TYGWDPD"/>
<dbReference type="PANTHER" id="PTHR20923">
    <property type="entry name" value="BAT4 PROTEIN-RELATED"/>
    <property type="match status" value="1"/>
</dbReference>
<dbReference type="PROSITE" id="PS50174">
    <property type="entry name" value="G_PATCH"/>
    <property type="match status" value="1"/>
</dbReference>
<feature type="compositionally biased region" description="Low complexity" evidence="1">
    <location>
        <begin position="54"/>
        <end position="76"/>
    </location>
</feature>
<gene>
    <name evidence="3" type="ORF">ASPCADRAFT_7962</name>
</gene>
<feature type="compositionally biased region" description="Low complexity" evidence="1">
    <location>
        <begin position="91"/>
        <end position="104"/>
    </location>
</feature>
<sequence>MPPTHPYRSHQEHNEPEDEDEDEYFLPLQDQRVFGAGIRRKRVPFVRSSEHELSTTSTTTFLGSSGSESTSTSGRSIADRYLSIVLAGDKQSPQSQSQSQSLSQTEPESVSQSQSHSNPQSQHTQPSTTSQIQPAPTPETEIETEICPICNLPIHPSSSSSSSSTEEGISHTHPHPHPHPHPHEATLSHQLSLPHSHPPSHLDRTRPGLRYLAAYGWDPDKRVGLGAPGREGIREPVKGKVKEDTVGLGAVVPEIKDKGMGRGKNGGRVEKLNAKEVRKRQMEERMKGDKMREMFFRSEEVLKYLGEG</sequence>
<evidence type="ECO:0000256" key="1">
    <source>
        <dbReference type="SAM" id="MobiDB-lite"/>
    </source>
</evidence>
<reference evidence="4" key="1">
    <citation type="journal article" date="2017" name="Genome Biol.">
        <title>Comparative genomics reveals high biological diversity and specific adaptations in the industrially and medically important fungal genus Aspergillus.</title>
        <authorList>
            <person name="de Vries R.P."/>
            <person name="Riley R."/>
            <person name="Wiebenga A."/>
            <person name="Aguilar-Osorio G."/>
            <person name="Amillis S."/>
            <person name="Uchima C.A."/>
            <person name="Anderluh G."/>
            <person name="Asadollahi M."/>
            <person name="Askin M."/>
            <person name="Barry K."/>
            <person name="Battaglia E."/>
            <person name="Bayram O."/>
            <person name="Benocci T."/>
            <person name="Braus-Stromeyer S.A."/>
            <person name="Caldana C."/>
            <person name="Canovas D."/>
            <person name="Cerqueira G.C."/>
            <person name="Chen F."/>
            <person name="Chen W."/>
            <person name="Choi C."/>
            <person name="Clum A."/>
            <person name="Dos Santos R.A."/>
            <person name="Damasio A.R."/>
            <person name="Diallinas G."/>
            <person name="Emri T."/>
            <person name="Fekete E."/>
            <person name="Flipphi M."/>
            <person name="Freyberg S."/>
            <person name="Gallo A."/>
            <person name="Gournas C."/>
            <person name="Habgood R."/>
            <person name="Hainaut M."/>
            <person name="Harispe M.L."/>
            <person name="Henrissat B."/>
            <person name="Hilden K.S."/>
            <person name="Hope R."/>
            <person name="Hossain A."/>
            <person name="Karabika E."/>
            <person name="Karaffa L."/>
            <person name="Karanyi Z."/>
            <person name="Krasevec N."/>
            <person name="Kuo A."/>
            <person name="Kusch H."/>
            <person name="LaButti K."/>
            <person name="Lagendijk E.L."/>
            <person name="Lapidus A."/>
            <person name="Levasseur A."/>
            <person name="Lindquist E."/>
            <person name="Lipzen A."/>
            <person name="Logrieco A.F."/>
            <person name="MacCabe A."/>
            <person name="Maekelae M.R."/>
            <person name="Malavazi I."/>
            <person name="Melin P."/>
            <person name="Meyer V."/>
            <person name="Mielnichuk N."/>
            <person name="Miskei M."/>
            <person name="Molnar A.P."/>
            <person name="Mule G."/>
            <person name="Ngan C.Y."/>
            <person name="Orejas M."/>
            <person name="Orosz E."/>
            <person name="Ouedraogo J.P."/>
            <person name="Overkamp K.M."/>
            <person name="Park H.-S."/>
            <person name="Perrone G."/>
            <person name="Piumi F."/>
            <person name="Punt P.J."/>
            <person name="Ram A.F."/>
            <person name="Ramon A."/>
            <person name="Rauscher S."/>
            <person name="Record E."/>
            <person name="Riano-Pachon D.M."/>
            <person name="Robert V."/>
            <person name="Roehrig J."/>
            <person name="Ruller R."/>
            <person name="Salamov A."/>
            <person name="Salih N.S."/>
            <person name="Samson R.A."/>
            <person name="Sandor E."/>
            <person name="Sanguinetti M."/>
            <person name="Schuetze T."/>
            <person name="Sepcic K."/>
            <person name="Shelest E."/>
            <person name="Sherlock G."/>
            <person name="Sophianopoulou V."/>
            <person name="Squina F.M."/>
            <person name="Sun H."/>
            <person name="Susca A."/>
            <person name="Todd R.B."/>
            <person name="Tsang A."/>
            <person name="Unkles S.E."/>
            <person name="van de Wiele N."/>
            <person name="van Rossen-Uffink D."/>
            <person name="Oliveira J.V."/>
            <person name="Vesth T.C."/>
            <person name="Visser J."/>
            <person name="Yu J.-H."/>
            <person name="Zhou M."/>
            <person name="Andersen M.R."/>
            <person name="Archer D.B."/>
            <person name="Baker S.E."/>
            <person name="Benoit I."/>
            <person name="Brakhage A.A."/>
            <person name="Braus G.H."/>
            <person name="Fischer R."/>
            <person name="Frisvad J.C."/>
            <person name="Goldman G.H."/>
            <person name="Houbraken J."/>
            <person name="Oakley B."/>
            <person name="Pocsi I."/>
            <person name="Scazzocchio C."/>
            <person name="Seiboth B."/>
            <person name="vanKuyk P.A."/>
            <person name="Wortman J."/>
            <person name="Dyer P.S."/>
            <person name="Grigoriev I.V."/>
        </authorList>
    </citation>
    <scope>NUCLEOTIDE SEQUENCE [LARGE SCALE GENOMIC DNA]</scope>
    <source>
        <strain evidence="4">ITEM 5010</strain>
    </source>
</reference>
<dbReference type="EMBL" id="KV907505">
    <property type="protein sequence ID" value="OOF93010.1"/>
    <property type="molecule type" value="Genomic_DNA"/>
</dbReference>
<dbReference type="AlphaFoldDB" id="A0A1R3REV1"/>
<feature type="compositionally biased region" description="Low complexity" evidence="1">
    <location>
        <begin position="111"/>
        <end position="134"/>
    </location>
</feature>
<organism evidence="3 4">
    <name type="scientific">Aspergillus carbonarius (strain ITEM 5010)</name>
    <dbReference type="NCBI Taxonomy" id="602072"/>
    <lineage>
        <taxon>Eukaryota</taxon>
        <taxon>Fungi</taxon>
        <taxon>Dikarya</taxon>
        <taxon>Ascomycota</taxon>
        <taxon>Pezizomycotina</taxon>
        <taxon>Eurotiomycetes</taxon>
        <taxon>Eurotiomycetidae</taxon>
        <taxon>Eurotiales</taxon>
        <taxon>Aspergillaceae</taxon>
        <taxon>Aspergillus</taxon>
        <taxon>Aspergillus subgen. Circumdati</taxon>
    </lineage>
</organism>
<evidence type="ECO:0000313" key="3">
    <source>
        <dbReference type="EMBL" id="OOF93010.1"/>
    </source>
</evidence>
<accession>A0A1R3REV1</accession>
<dbReference type="InterPro" id="IPR000467">
    <property type="entry name" value="G_patch_dom"/>
</dbReference>
<dbReference type="PANTHER" id="PTHR20923:SF1">
    <property type="entry name" value="G PATCH DOMAIN AND ANKYRIN REPEAT-CONTAINING PROTEIN 1"/>
    <property type="match status" value="1"/>
</dbReference>
<dbReference type="Proteomes" id="UP000188318">
    <property type="component" value="Unassembled WGS sequence"/>
</dbReference>
<feature type="region of interest" description="Disordered" evidence="1">
    <location>
        <begin position="44"/>
        <end position="203"/>
    </location>
</feature>
<dbReference type="OrthoDB" id="20282at2759"/>
<dbReference type="InterPro" id="IPR039146">
    <property type="entry name" value="GPANK1"/>
</dbReference>
<dbReference type="Pfam" id="PF01585">
    <property type="entry name" value="G-patch"/>
    <property type="match status" value="1"/>
</dbReference>
<name>A0A1R3REV1_ASPC5</name>
<keyword evidence="4" id="KW-1185">Reference proteome</keyword>
<feature type="domain" description="G-patch" evidence="2">
    <location>
        <begin position="204"/>
        <end position="253"/>
    </location>
</feature>
<protein>
    <recommendedName>
        <fullName evidence="2">G-patch domain-containing protein</fullName>
    </recommendedName>
</protein>
<dbReference type="SMART" id="SM00443">
    <property type="entry name" value="G_patch"/>
    <property type="match status" value="1"/>
</dbReference>
<dbReference type="VEuPathDB" id="FungiDB:ASPCADRAFT_7962"/>
<evidence type="ECO:0000313" key="4">
    <source>
        <dbReference type="Proteomes" id="UP000188318"/>
    </source>
</evidence>
<dbReference type="GO" id="GO:0003676">
    <property type="term" value="F:nucleic acid binding"/>
    <property type="evidence" value="ECO:0007669"/>
    <property type="project" value="InterPro"/>
</dbReference>
<dbReference type="STRING" id="602072.A0A1R3REV1"/>